<dbReference type="Gene3D" id="1.10.630.10">
    <property type="entry name" value="Cytochrome P450"/>
    <property type="match status" value="1"/>
</dbReference>
<keyword evidence="7 9" id="KW-0408">Iron</keyword>
<dbReference type="GO" id="GO:0004497">
    <property type="term" value="F:monooxygenase activity"/>
    <property type="evidence" value="ECO:0007669"/>
    <property type="project" value="UniProtKB-KW"/>
</dbReference>
<dbReference type="Pfam" id="PF00067">
    <property type="entry name" value="p450"/>
    <property type="match status" value="2"/>
</dbReference>
<evidence type="ECO:0000256" key="4">
    <source>
        <dbReference type="ARBA" id="ARBA00022617"/>
    </source>
</evidence>
<evidence type="ECO:0000313" key="10">
    <source>
        <dbReference type="EMBL" id="KAF8908849.1"/>
    </source>
</evidence>
<dbReference type="InterPro" id="IPR036396">
    <property type="entry name" value="Cyt_P450_sf"/>
</dbReference>
<dbReference type="GO" id="GO:0005506">
    <property type="term" value="F:iron ion binding"/>
    <property type="evidence" value="ECO:0007669"/>
    <property type="project" value="InterPro"/>
</dbReference>
<sequence length="421" mass="47930">MADMPEKKAWVTYAEWGKTYGDIMHLRVFGQHTIILNSIEVVKDLIEKRSHIYSDRPSVPMIDLMEWDFNAGHKPYNSVWKVHRRLFDQTFKPSASVKYRPIQTRKINDLLYGLLTSPEDFGNHCRTHHHVCCLRIRYHTQGDYFVTLAEAAILKLSEFALPGGNAVNTFTILRFLPAWFPGAGFKRFANEAKKLTRQMRDVPFEFVKKGMADGTAQECIVTELLTKSDEAQSAEDTVSAIGTFFFAMAMCPEVQIKARQEIDAVIGTGRLVTYEDRDVLPYIEAIYREVMRWKPITPLGVPRCTSEEDVYNGYYIPKGHTHVLHATKILADDDIYAFGFGRRNCAGRYMASSTIWLTIATVLSTFKIEKKNDPAGHYIPLDGQYTDGLICHPPPFQCSITPRSEEATRLILEAVDKKASL</sequence>
<evidence type="ECO:0000256" key="2">
    <source>
        <dbReference type="ARBA" id="ARBA00005179"/>
    </source>
</evidence>
<dbReference type="PROSITE" id="PS00086">
    <property type="entry name" value="CYTOCHROME_P450"/>
    <property type="match status" value="1"/>
</dbReference>
<keyword evidence="4 9" id="KW-0349">Heme</keyword>
<evidence type="ECO:0000256" key="1">
    <source>
        <dbReference type="ARBA" id="ARBA00001971"/>
    </source>
</evidence>
<evidence type="ECO:0000256" key="5">
    <source>
        <dbReference type="ARBA" id="ARBA00022723"/>
    </source>
</evidence>
<dbReference type="InterPro" id="IPR001128">
    <property type="entry name" value="Cyt_P450"/>
</dbReference>
<dbReference type="CDD" id="cd11065">
    <property type="entry name" value="CYP64-like"/>
    <property type="match status" value="1"/>
</dbReference>
<evidence type="ECO:0000256" key="7">
    <source>
        <dbReference type="ARBA" id="ARBA00023004"/>
    </source>
</evidence>
<accession>A0A9P5TR57</accession>
<dbReference type="InterPro" id="IPR002401">
    <property type="entry name" value="Cyt_P450_E_grp-I"/>
</dbReference>
<comment type="similarity">
    <text evidence="3 9">Belongs to the cytochrome P450 family.</text>
</comment>
<dbReference type="EMBL" id="JADNYJ010000010">
    <property type="protein sequence ID" value="KAF8908849.1"/>
    <property type="molecule type" value="Genomic_DNA"/>
</dbReference>
<dbReference type="Proteomes" id="UP000724874">
    <property type="component" value="Unassembled WGS sequence"/>
</dbReference>
<keyword evidence="5 9" id="KW-0479">Metal-binding</keyword>
<dbReference type="GO" id="GO:0016705">
    <property type="term" value="F:oxidoreductase activity, acting on paired donors, with incorporation or reduction of molecular oxygen"/>
    <property type="evidence" value="ECO:0007669"/>
    <property type="project" value="InterPro"/>
</dbReference>
<evidence type="ECO:0000313" key="11">
    <source>
        <dbReference type="Proteomes" id="UP000724874"/>
    </source>
</evidence>
<dbReference type="PANTHER" id="PTHR46300:SF7">
    <property type="entry name" value="P450, PUTATIVE (EUROFUNG)-RELATED"/>
    <property type="match status" value="1"/>
</dbReference>
<evidence type="ECO:0000256" key="9">
    <source>
        <dbReference type="RuleBase" id="RU000461"/>
    </source>
</evidence>
<dbReference type="InterPro" id="IPR050364">
    <property type="entry name" value="Cytochrome_P450_fung"/>
</dbReference>
<dbReference type="SUPFAM" id="SSF48264">
    <property type="entry name" value="Cytochrome P450"/>
    <property type="match status" value="1"/>
</dbReference>
<evidence type="ECO:0000256" key="3">
    <source>
        <dbReference type="ARBA" id="ARBA00010617"/>
    </source>
</evidence>
<dbReference type="AlphaFoldDB" id="A0A9P5TR57"/>
<evidence type="ECO:0000256" key="8">
    <source>
        <dbReference type="ARBA" id="ARBA00023033"/>
    </source>
</evidence>
<keyword evidence="8 9" id="KW-0503">Monooxygenase</keyword>
<dbReference type="GO" id="GO:0016020">
    <property type="term" value="C:membrane"/>
    <property type="evidence" value="ECO:0007669"/>
    <property type="project" value="UniProtKB-SubCell"/>
</dbReference>
<proteinExistence type="inferred from homology"/>
<name>A0A9P5TR57_GYMJU</name>
<protein>
    <submittedName>
        <fullName evidence="10">CyP450 monooxygenase</fullName>
    </submittedName>
</protein>
<keyword evidence="6 9" id="KW-0560">Oxidoreductase</keyword>
<gene>
    <name evidence="10" type="ORF">CPB84DRAFT_1766132</name>
</gene>
<organism evidence="10 11">
    <name type="scientific">Gymnopilus junonius</name>
    <name type="common">Spectacular rustgill mushroom</name>
    <name type="synonym">Gymnopilus spectabilis subsp. junonius</name>
    <dbReference type="NCBI Taxonomy" id="109634"/>
    <lineage>
        <taxon>Eukaryota</taxon>
        <taxon>Fungi</taxon>
        <taxon>Dikarya</taxon>
        <taxon>Basidiomycota</taxon>
        <taxon>Agaricomycotina</taxon>
        <taxon>Agaricomycetes</taxon>
        <taxon>Agaricomycetidae</taxon>
        <taxon>Agaricales</taxon>
        <taxon>Agaricineae</taxon>
        <taxon>Hymenogastraceae</taxon>
        <taxon>Gymnopilus</taxon>
    </lineage>
</organism>
<dbReference type="InterPro" id="IPR017972">
    <property type="entry name" value="Cyt_P450_CS"/>
</dbReference>
<dbReference type="PRINTS" id="PR00463">
    <property type="entry name" value="EP450I"/>
</dbReference>
<dbReference type="PANTHER" id="PTHR46300">
    <property type="entry name" value="P450, PUTATIVE (EUROFUNG)-RELATED-RELATED"/>
    <property type="match status" value="1"/>
</dbReference>
<comment type="cofactor">
    <cofactor evidence="1">
        <name>heme</name>
        <dbReference type="ChEBI" id="CHEBI:30413"/>
    </cofactor>
</comment>
<evidence type="ECO:0000256" key="6">
    <source>
        <dbReference type="ARBA" id="ARBA00023002"/>
    </source>
</evidence>
<reference evidence="10" key="1">
    <citation type="submission" date="2020-11" db="EMBL/GenBank/DDBJ databases">
        <authorList>
            <consortium name="DOE Joint Genome Institute"/>
            <person name="Ahrendt S."/>
            <person name="Riley R."/>
            <person name="Andreopoulos W."/>
            <person name="LaButti K."/>
            <person name="Pangilinan J."/>
            <person name="Ruiz-duenas F.J."/>
            <person name="Barrasa J.M."/>
            <person name="Sanchez-Garcia M."/>
            <person name="Camarero S."/>
            <person name="Miyauchi S."/>
            <person name="Serrano A."/>
            <person name="Linde D."/>
            <person name="Babiker R."/>
            <person name="Drula E."/>
            <person name="Ayuso-Fernandez I."/>
            <person name="Pacheco R."/>
            <person name="Padilla G."/>
            <person name="Ferreira P."/>
            <person name="Barriuso J."/>
            <person name="Kellner H."/>
            <person name="Castanera R."/>
            <person name="Alfaro M."/>
            <person name="Ramirez L."/>
            <person name="Pisabarro A.G."/>
            <person name="Kuo A."/>
            <person name="Tritt A."/>
            <person name="Lipzen A."/>
            <person name="He G."/>
            <person name="Yan M."/>
            <person name="Ng V."/>
            <person name="Cullen D."/>
            <person name="Martin F."/>
            <person name="Rosso M.-N."/>
            <person name="Henrissat B."/>
            <person name="Hibbett D."/>
            <person name="Martinez A.T."/>
            <person name="Grigoriev I.V."/>
        </authorList>
    </citation>
    <scope>NUCLEOTIDE SEQUENCE</scope>
    <source>
        <strain evidence="10">AH 44721</strain>
    </source>
</reference>
<comment type="pathway">
    <text evidence="2">Secondary metabolite biosynthesis.</text>
</comment>
<comment type="caution">
    <text evidence="10">The sequence shown here is derived from an EMBL/GenBank/DDBJ whole genome shotgun (WGS) entry which is preliminary data.</text>
</comment>
<dbReference type="OrthoDB" id="2789670at2759"/>
<dbReference type="GO" id="GO:0020037">
    <property type="term" value="F:heme binding"/>
    <property type="evidence" value="ECO:0007669"/>
    <property type="project" value="InterPro"/>
</dbReference>
<keyword evidence="11" id="KW-1185">Reference proteome</keyword>
<dbReference type="PRINTS" id="PR00385">
    <property type="entry name" value="P450"/>
</dbReference>